<keyword evidence="4" id="KW-0479">Metal-binding</keyword>
<evidence type="ECO:0000256" key="5">
    <source>
        <dbReference type="ARBA" id="ARBA00022827"/>
    </source>
</evidence>
<evidence type="ECO:0000256" key="8">
    <source>
        <dbReference type="ARBA" id="ARBA00023014"/>
    </source>
</evidence>
<dbReference type="InterPro" id="IPR012675">
    <property type="entry name" value="Beta-grasp_dom_sf"/>
</dbReference>
<dbReference type="InterPro" id="IPR001709">
    <property type="entry name" value="Flavoprot_Pyr_Nucl_cyt_Rdtase"/>
</dbReference>
<dbReference type="Gene3D" id="3.10.20.30">
    <property type="match status" value="1"/>
</dbReference>
<keyword evidence="12" id="KW-1185">Reference proteome</keyword>
<evidence type="ECO:0000313" key="11">
    <source>
        <dbReference type="EMBL" id="RCX03201.1"/>
    </source>
</evidence>
<reference evidence="11 12" key="1">
    <citation type="submission" date="2018-07" db="EMBL/GenBank/DDBJ databases">
        <title>Genomic Encyclopedia of Type Strains, Phase IV (KMG-IV): sequencing the most valuable type-strain genomes for metagenomic binning, comparative biology and taxonomic classification.</title>
        <authorList>
            <person name="Goeker M."/>
        </authorList>
    </citation>
    <scope>NUCLEOTIDE SEQUENCE [LARGE SCALE GENOMIC DNA]</scope>
    <source>
        <strain evidence="11 12">DSM 21410</strain>
    </source>
</reference>
<dbReference type="Gene3D" id="3.40.50.80">
    <property type="entry name" value="Nucleotide-binding domain of ferredoxin-NADP reductase (FNR) module"/>
    <property type="match status" value="1"/>
</dbReference>
<dbReference type="InterPro" id="IPR008333">
    <property type="entry name" value="Cbr1-like_FAD-bd_dom"/>
</dbReference>
<evidence type="ECO:0000256" key="3">
    <source>
        <dbReference type="ARBA" id="ARBA00022714"/>
    </source>
</evidence>
<keyword evidence="5" id="KW-0274">FAD</keyword>
<proteinExistence type="predicted"/>
<dbReference type="Pfam" id="PF00175">
    <property type="entry name" value="NAD_binding_1"/>
    <property type="match status" value="1"/>
</dbReference>
<evidence type="ECO:0000256" key="2">
    <source>
        <dbReference type="ARBA" id="ARBA00022630"/>
    </source>
</evidence>
<dbReference type="RefSeq" id="WP_114366279.1">
    <property type="nucleotide sequence ID" value="NZ_BHZF01000003.1"/>
</dbReference>
<organism evidence="11 12">
    <name type="scientific">Schleiferia thermophila</name>
    <dbReference type="NCBI Taxonomy" id="884107"/>
    <lineage>
        <taxon>Bacteria</taxon>
        <taxon>Pseudomonadati</taxon>
        <taxon>Bacteroidota</taxon>
        <taxon>Flavobacteriia</taxon>
        <taxon>Flavobacteriales</taxon>
        <taxon>Schleiferiaceae</taxon>
        <taxon>Schleiferia</taxon>
    </lineage>
</organism>
<evidence type="ECO:0000259" key="9">
    <source>
        <dbReference type="PROSITE" id="PS51085"/>
    </source>
</evidence>
<dbReference type="InterPro" id="IPR001041">
    <property type="entry name" value="2Fe-2S_ferredoxin-type"/>
</dbReference>
<dbReference type="InterPro" id="IPR050415">
    <property type="entry name" value="MRET"/>
</dbReference>
<evidence type="ECO:0000259" key="10">
    <source>
        <dbReference type="PROSITE" id="PS51384"/>
    </source>
</evidence>
<sequence length="383" mass="43173">MLSFFLQKKKTATQENFWIEDLKKQPRPKFHTLEIADIKRETDDCVSIAFKVPANLRDEYRYAAGQYVTLKAEIKGVEVRRSYSLCSSPLEDEIRVAVKRVEGGTFSSYANEQLQPGMKLDVMTPQGNFTVPFSPSKSRIYVMFAAGSGITPVMSLIKTILWHESRSRIVLFYGNRSVSSIIFREQIDDLKNEHLNRLEVHHILSREDQGTDWLKGRITADKVRLYAEKFFIPASVNHFFICGPEKMIFEVKDTLEQLGVEESKIHYELFTVSTAGQNAANDTIKSTKADVLSHVTVILDGEETHFDVSSKGVSILDAALDAGADVPFACKGAVCCTCRAKVLEGKVVMEMNYALEEDEVEQGYVLTCQSHPVTERVVISYDD</sequence>
<dbReference type="PRINTS" id="PR00406">
    <property type="entry name" value="CYTB5RDTASE"/>
</dbReference>
<evidence type="ECO:0000256" key="1">
    <source>
        <dbReference type="ARBA" id="ARBA00001974"/>
    </source>
</evidence>
<dbReference type="EMBL" id="QPJS01000003">
    <property type="protein sequence ID" value="RCX03201.1"/>
    <property type="molecule type" value="Genomic_DNA"/>
</dbReference>
<dbReference type="PROSITE" id="PS51384">
    <property type="entry name" value="FAD_FR"/>
    <property type="match status" value="1"/>
</dbReference>
<dbReference type="InterPro" id="IPR017938">
    <property type="entry name" value="Riboflavin_synthase-like_b-brl"/>
</dbReference>
<feature type="domain" description="FAD-binding FR-type" evidence="10">
    <location>
        <begin position="28"/>
        <end position="132"/>
    </location>
</feature>
<evidence type="ECO:0000313" key="12">
    <source>
        <dbReference type="Proteomes" id="UP000253517"/>
    </source>
</evidence>
<dbReference type="PANTHER" id="PTHR47354:SF8">
    <property type="entry name" value="1,2-PHENYLACETYL-COA EPOXIDASE, SUBUNIT E"/>
    <property type="match status" value="1"/>
</dbReference>
<comment type="caution">
    <text evidence="11">The sequence shown here is derived from an EMBL/GenBank/DDBJ whole genome shotgun (WGS) entry which is preliminary data.</text>
</comment>
<keyword evidence="6" id="KW-0560">Oxidoreductase</keyword>
<dbReference type="PRINTS" id="PR00371">
    <property type="entry name" value="FPNCR"/>
</dbReference>
<keyword evidence="7" id="KW-0408">Iron</keyword>
<dbReference type="Pfam" id="PF00970">
    <property type="entry name" value="FAD_binding_6"/>
    <property type="match status" value="1"/>
</dbReference>
<comment type="cofactor">
    <cofactor evidence="1">
        <name>FAD</name>
        <dbReference type="ChEBI" id="CHEBI:57692"/>
    </cofactor>
</comment>
<dbReference type="PANTHER" id="PTHR47354">
    <property type="entry name" value="NADH OXIDOREDUCTASE HCR"/>
    <property type="match status" value="1"/>
</dbReference>
<dbReference type="InterPro" id="IPR011884">
    <property type="entry name" value="PaaE"/>
</dbReference>
<evidence type="ECO:0000256" key="6">
    <source>
        <dbReference type="ARBA" id="ARBA00023002"/>
    </source>
</evidence>
<dbReference type="SUPFAM" id="SSF54292">
    <property type="entry name" value="2Fe-2S ferredoxin-like"/>
    <property type="match status" value="1"/>
</dbReference>
<name>A0A369A1Y5_9FLAO</name>
<dbReference type="NCBIfam" id="TIGR02160">
    <property type="entry name" value="PA_CoA_Oxy5"/>
    <property type="match status" value="1"/>
</dbReference>
<dbReference type="Proteomes" id="UP000253517">
    <property type="component" value="Unassembled WGS sequence"/>
</dbReference>
<gene>
    <name evidence="11" type="ORF">DES35_10382</name>
</gene>
<dbReference type="InterPro" id="IPR001433">
    <property type="entry name" value="OxRdtase_FAD/NAD-bd"/>
</dbReference>
<dbReference type="Pfam" id="PF00111">
    <property type="entry name" value="Fer2"/>
    <property type="match status" value="1"/>
</dbReference>
<accession>A0A369A1Y5</accession>
<dbReference type="AlphaFoldDB" id="A0A369A1Y5"/>
<dbReference type="GO" id="GO:0016491">
    <property type="term" value="F:oxidoreductase activity"/>
    <property type="evidence" value="ECO:0007669"/>
    <property type="project" value="UniProtKB-KW"/>
</dbReference>
<feature type="domain" description="2Fe-2S ferredoxin-type" evidence="9">
    <location>
        <begin position="293"/>
        <end position="383"/>
    </location>
</feature>
<dbReference type="InterPro" id="IPR039261">
    <property type="entry name" value="FNR_nucleotide-bd"/>
</dbReference>
<keyword evidence="2" id="KW-0285">Flavoprotein</keyword>
<dbReference type="GO" id="GO:0010124">
    <property type="term" value="P:phenylacetate catabolic process"/>
    <property type="evidence" value="ECO:0007669"/>
    <property type="project" value="InterPro"/>
</dbReference>
<dbReference type="PROSITE" id="PS51085">
    <property type="entry name" value="2FE2S_FER_2"/>
    <property type="match status" value="1"/>
</dbReference>
<dbReference type="GO" id="GO:0050660">
    <property type="term" value="F:flavin adenine dinucleotide binding"/>
    <property type="evidence" value="ECO:0007669"/>
    <property type="project" value="TreeGrafter"/>
</dbReference>
<keyword evidence="3" id="KW-0001">2Fe-2S</keyword>
<dbReference type="InterPro" id="IPR017927">
    <property type="entry name" value="FAD-bd_FR_type"/>
</dbReference>
<dbReference type="SUPFAM" id="SSF52343">
    <property type="entry name" value="Ferredoxin reductase-like, C-terminal NADP-linked domain"/>
    <property type="match status" value="1"/>
</dbReference>
<dbReference type="GO" id="GO:0051537">
    <property type="term" value="F:2 iron, 2 sulfur cluster binding"/>
    <property type="evidence" value="ECO:0007669"/>
    <property type="project" value="UniProtKB-KW"/>
</dbReference>
<dbReference type="CDD" id="cd06214">
    <property type="entry name" value="PA_degradation_oxidoreductase_like"/>
    <property type="match status" value="1"/>
</dbReference>
<protein>
    <submittedName>
        <fullName evidence="11">Ring-1,2-phenylacetyl-CoA epoxidase subunit PaaE</fullName>
    </submittedName>
</protein>
<evidence type="ECO:0000256" key="4">
    <source>
        <dbReference type="ARBA" id="ARBA00022723"/>
    </source>
</evidence>
<dbReference type="Gene3D" id="2.40.30.10">
    <property type="entry name" value="Translation factors"/>
    <property type="match status" value="1"/>
</dbReference>
<dbReference type="GO" id="GO:0046872">
    <property type="term" value="F:metal ion binding"/>
    <property type="evidence" value="ECO:0007669"/>
    <property type="project" value="UniProtKB-KW"/>
</dbReference>
<dbReference type="CDD" id="cd00207">
    <property type="entry name" value="fer2"/>
    <property type="match status" value="1"/>
</dbReference>
<keyword evidence="8" id="KW-0411">Iron-sulfur</keyword>
<dbReference type="InterPro" id="IPR036010">
    <property type="entry name" value="2Fe-2S_ferredoxin-like_sf"/>
</dbReference>
<dbReference type="SUPFAM" id="SSF63380">
    <property type="entry name" value="Riboflavin synthase domain-like"/>
    <property type="match status" value="1"/>
</dbReference>
<evidence type="ECO:0000256" key="7">
    <source>
        <dbReference type="ARBA" id="ARBA00023004"/>
    </source>
</evidence>